<dbReference type="OrthoDB" id="6058064at2"/>
<name>A0A1L3SML8_9HYPH</name>
<reference evidence="2" key="1">
    <citation type="submission" date="2016-11" db="EMBL/GenBank/DDBJ databases">
        <title>Mesorhizobium oceanicum sp. nov., isolated from deep seawater in South China Sea.</title>
        <authorList>
            <person name="Fu G.-Y."/>
        </authorList>
    </citation>
    <scope>NUCLEOTIDE SEQUENCE [LARGE SCALE GENOMIC DNA]</scope>
    <source>
        <strain evidence="2">B7</strain>
    </source>
</reference>
<dbReference type="EMBL" id="CP018171">
    <property type="protein sequence ID" value="APH70610.1"/>
    <property type="molecule type" value="Genomic_DNA"/>
</dbReference>
<keyword evidence="2" id="KW-1185">Reference proteome</keyword>
<evidence type="ECO:0000313" key="1">
    <source>
        <dbReference type="EMBL" id="APH70610.1"/>
    </source>
</evidence>
<proteinExistence type="predicted"/>
<dbReference type="KEGG" id="meso:BSQ44_03815"/>
<dbReference type="Proteomes" id="UP000182840">
    <property type="component" value="Chromosome"/>
</dbReference>
<protein>
    <submittedName>
        <fullName evidence="1">Uncharacterized protein</fullName>
    </submittedName>
</protein>
<dbReference type="AlphaFoldDB" id="A0A1L3SML8"/>
<accession>A0A1L3SML8</accession>
<organism evidence="1 2">
    <name type="scientific">Aquibium oceanicum</name>
    <dbReference type="NCBI Taxonomy" id="1670800"/>
    <lineage>
        <taxon>Bacteria</taxon>
        <taxon>Pseudomonadati</taxon>
        <taxon>Pseudomonadota</taxon>
        <taxon>Alphaproteobacteria</taxon>
        <taxon>Hyphomicrobiales</taxon>
        <taxon>Phyllobacteriaceae</taxon>
        <taxon>Aquibium</taxon>
    </lineage>
</organism>
<evidence type="ECO:0000313" key="2">
    <source>
        <dbReference type="Proteomes" id="UP000182840"/>
    </source>
</evidence>
<gene>
    <name evidence="1" type="ORF">BSQ44_03815</name>
</gene>
<dbReference type="STRING" id="1670800.BSQ44_03815"/>
<dbReference type="RefSeq" id="WP_072602022.1">
    <property type="nucleotide sequence ID" value="NZ_CP018171.1"/>
</dbReference>
<sequence length="164" mass="18063">MASDRNNRPSLDDIRTMPVGEIATLPAEHLALLQEDADAALDAAKRLREWLEGAIALRYADAAATMRRAEGKDTGLVRFEDGAVVVAADLPKKVDWDQSLLAALVERIRASGENPADYVDIGFKVPERKYTAWPTAVREAFAAARTVRTAKPTFRLTIKSEDTR</sequence>